<evidence type="ECO:0000313" key="5">
    <source>
        <dbReference type="Proteomes" id="UP000292564"/>
    </source>
</evidence>
<dbReference type="PROSITE" id="PS50043">
    <property type="entry name" value="HTH_LUXR_2"/>
    <property type="match status" value="1"/>
</dbReference>
<dbReference type="Gene3D" id="3.40.50.300">
    <property type="entry name" value="P-loop containing nucleotide triphosphate hydrolases"/>
    <property type="match status" value="1"/>
</dbReference>
<dbReference type="Gene3D" id="1.10.10.10">
    <property type="entry name" value="Winged helix-like DNA-binding domain superfamily/Winged helix DNA-binding domain"/>
    <property type="match status" value="1"/>
</dbReference>
<reference evidence="4 5" key="1">
    <citation type="submission" date="2019-02" db="EMBL/GenBank/DDBJ databases">
        <title>Sequencing the genomes of 1000 actinobacteria strains.</title>
        <authorList>
            <person name="Klenk H.-P."/>
        </authorList>
    </citation>
    <scope>NUCLEOTIDE SEQUENCE [LARGE SCALE GENOMIC DNA]</scope>
    <source>
        <strain evidence="4 5">DSM 45162</strain>
    </source>
</reference>
<dbReference type="InterPro" id="IPR041664">
    <property type="entry name" value="AAA_16"/>
</dbReference>
<dbReference type="SUPFAM" id="SSF48452">
    <property type="entry name" value="TPR-like"/>
    <property type="match status" value="1"/>
</dbReference>
<comment type="caution">
    <text evidence="4">The sequence shown here is derived from an EMBL/GenBank/DDBJ whole genome shotgun (WGS) entry which is preliminary data.</text>
</comment>
<dbReference type="SUPFAM" id="SSF46894">
    <property type="entry name" value="C-terminal effector domain of the bipartite response regulators"/>
    <property type="match status" value="1"/>
</dbReference>
<dbReference type="PRINTS" id="PR00038">
    <property type="entry name" value="HTHLUXR"/>
</dbReference>
<dbReference type="InterPro" id="IPR016032">
    <property type="entry name" value="Sig_transdc_resp-reg_C-effctor"/>
</dbReference>
<dbReference type="PANTHER" id="PTHR16305">
    <property type="entry name" value="TESTICULAR SOLUBLE ADENYLYL CYCLASE"/>
    <property type="match status" value="1"/>
</dbReference>
<dbReference type="Gene3D" id="1.25.40.10">
    <property type="entry name" value="Tetratricopeptide repeat domain"/>
    <property type="match status" value="1"/>
</dbReference>
<dbReference type="GO" id="GO:0004016">
    <property type="term" value="F:adenylate cyclase activity"/>
    <property type="evidence" value="ECO:0007669"/>
    <property type="project" value="TreeGrafter"/>
</dbReference>
<dbReference type="PANTHER" id="PTHR16305:SF28">
    <property type="entry name" value="GUANYLATE CYCLASE DOMAIN-CONTAINING PROTEIN"/>
    <property type="match status" value="1"/>
</dbReference>
<dbReference type="InterPro" id="IPR036388">
    <property type="entry name" value="WH-like_DNA-bd_sf"/>
</dbReference>
<proteinExistence type="predicted"/>
<evidence type="ECO:0000256" key="2">
    <source>
        <dbReference type="ARBA" id="ARBA00022840"/>
    </source>
</evidence>
<dbReference type="Pfam" id="PF13191">
    <property type="entry name" value="AAA_16"/>
    <property type="match status" value="1"/>
</dbReference>
<organism evidence="4 5">
    <name type="scientific">Krasilnikovia cinnamomea</name>
    <dbReference type="NCBI Taxonomy" id="349313"/>
    <lineage>
        <taxon>Bacteria</taxon>
        <taxon>Bacillati</taxon>
        <taxon>Actinomycetota</taxon>
        <taxon>Actinomycetes</taxon>
        <taxon>Micromonosporales</taxon>
        <taxon>Micromonosporaceae</taxon>
        <taxon>Krasilnikovia</taxon>
    </lineage>
</organism>
<keyword evidence="5" id="KW-1185">Reference proteome</keyword>
<keyword evidence="1" id="KW-0547">Nucleotide-binding</keyword>
<sequence>MQLDKSDRCSAVWPLVGRDAEVDRLCAVLTAGNGGVLLVGDAGVGKSRLAAAALDACERAGQAVVRVIGTPGWQEVPFGALVGLVQAAPADVADAFRYLAGRLGELVGARPVVVGVDDAHWLDESSAALLERLVADGVVSLLAVVRTDMVAAMPSVLARRIGDLRRMDVSALNRSDLRELIGGALGGVVDGLTHDVLWQLTLGNPLFVREVLRHACDTGAVALEDGLWVWRGEQETPLRLGDMVAWTVRGLSEAERAALTYVAYAEPIPLTMLEHLVDSGAAERLEERGLIRLGTVGGSFSVRLGHPMYGEAVRAGIGSLRARRVLRELADVMERPGATAEDRLRAVSWRCQAGLPVEEKDLVVAVEDALLRGGAALAHRLAGHLPAPLDVWHQGRAAVALGRCEEADAQLAAAYTELTDPADRARAAALRALNLFWGLRQPEVADAVLAEATRALPAEVRHELFGVEAAIAVFCGRGPEALEAISVALSQPSIDPLLATAVAPLRPYLLVFAGAPALAAAEFDAGELPIPQIWATMRAATQSCHVHALVMCGRLAEAAEICGRYYHDAVASGSPDAVGLLAMMSGVCAGDAGRLREAVRWAAEARAVTDARTLFPVRANILAMQAWWASHLGDFDDARRTLAEAVACLPDGGAADYAAVSEAWLIAMSGERVRAVQLLSELGARFADAGLVAMAIEALQLLCRVAPSAPAAAELRRVAGLSDSPLFAWYADYAEVVLDGDPGRLEQASEEWQARGFGTLALEAAARAAAAYGDTDRRAAARLGRRVEQLRDECDGFWPAWLPRNVPARGLLTERELEVCTLAAAGLGNTEIAERLVLSVRTVENHLQRSYEKLGVRGRRELRSAVAPTVPAE</sequence>
<dbReference type="InterPro" id="IPR011990">
    <property type="entry name" value="TPR-like_helical_dom_sf"/>
</dbReference>
<dbReference type="PROSITE" id="PS00622">
    <property type="entry name" value="HTH_LUXR_1"/>
    <property type="match status" value="1"/>
</dbReference>
<dbReference type="GO" id="GO:0003677">
    <property type="term" value="F:DNA binding"/>
    <property type="evidence" value="ECO:0007669"/>
    <property type="project" value="InterPro"/>
</dbReference>
<dbReference type="SMART" id="SM00421">
    <property type="entry name" value="HTH_LUXR"/>
    <property type="match status" value="1"/>
</dbReference>
<dbReference type="GO" id="GO:0005737">
    <property type="term" value="C:cytoplasm"/>
    <property type="evidence" value="ECO:0007669"/>
    <property type="project" value="TreeGrafter"/>
</dbReference>
<dbReference type="RefSeq" id="WP_130510954.1">
    <property type="nucleotide sequence ID" value="NZ_SHKY01000001.1"/>
</dbReference>
<protein>
    <submittedName>
        <fullName evidence="4">AAA ATPase-like protein</fullName>
    </submittedName>
</protein>
<dbReference type="AlphaFoldDB" id="A0A4Q7ZMT1"/>
<feature type="domain" description="HTH luxR-type" evidence="3">
    <location>
        <begin position="805"/>
        <end position="869"/>
    </location>
</feature>
<evidence type="ECO:0000259" key="3">
    <source>
        <dbReference type="PROSITE" id="PS50043"/>
    </source>
</evidence>
<keyword evidence="2" id="KW-0067">ATP-binding</keyword>
<dbReference type="EMBL" id="SHKY01000001">
    <property type="protein sequence ID" value="RZU52320.1"/>
    <property type="molecule type" value="Genomic_DNA"/>
</dbReference>
<evidence type="ECO:0000256" key="1">
    <source>
        <dbReference type="ARBA" id="ARBA00022741"/>
    </source>
</evidence>
<dbReference type="InterPro" id="IPR000792">
    <property type="entry name" value="Tscrpt_reg_LuxR_C"/>
</dbReference>
<dbReference type="Pfam" id="PF00196">
    <property type="entry name" value="GerE"/>
    <property type="match status" value="1"/>
</dbReference>
<dbReference type="GO" id="GO:0005524">
    <property type="term" value="F:ATP binding"/>
    <property type="evidence" value="ECO:0007669"/>
    <property type="project" value="UniProtKB-KW"/>
</dbReference>
<dbReference type="SUPFAM" id="SSF52540">
    <property type="entry name" value="P-loop containing nucleoside triphosphate hydrolases"/>
    <property type="match status" value="1"/>
</dbReference>
<dbReference type="GO" id="GO:0006355">
    <property type="term" value="P:regulation of DNA-templated transcription"/>
    <property type="evidence" value="ECO:0007669"/>
    <property type="project" value="InterPro"/>
</dbReference>
<name>A0A4Q7ZMT1_9ACTN</name>
<dbReference type="OrthoDB" id="3197423at2"/>
<dbReference type="InterPro" id="IPR027417">
    <property type="entry name" value="P-loop_NTPase"/>
</dbReference>
<dbReference type="Proteomes" id="UP000292564">
    <property type="component" value="Unassembled WGS sequence"/>
</dbReference>
<gene>
    <name evidence="4" type="ORF">EV385_4174</name>
</gene>
<dbReference type="CDD" id="cd06170">
    <property type="entry name" value="LuxR_C_like"/>
    <property type="match status" value="1"/>
</dbReference>
<accession>A0A4Q7ZMT1</accession>
<evidence type="ECO:0000313" key="4">
    <source>
        <dbReference type="EMBL" id="RZU52320.1"/>
    </source>
</evidence>